<dbReference type="InterPro" id="IPR043641">
    <property type="entry name" value="PPE-PPW_C"/>
</dbReference>
<evidence type="ECO:0000259" key="3">
    <source>
        <dbReference type="Pfam" id="PF00823"/>
    </source>
</evidence>
<evidence type="ECO:0000313" key="5">
    <source>
        <dbReference type="EMBL" id="CQD09093.1"/>
    </source>
</evidence>
<gene>
    <name evidence="5" type="ORF">BN000_01855</name>
</gene>
<proteinExistence type="inferred from homology"/>
<evidence type="ECO:0000256" key="1">
    <source>
        <dbReference type="ARBA" id="ARBA00010652"/>
    </source>
</evidence>
<evidence type="ECO:0000256" key="2">
    <source>
        <dbReference type="SAM" id="MobiDB-lite"/>
    </source>
</evidence>
<dbReference type="FunFam" id="1.20.1260.20:FF:000001">
    <property type="entry name" value="PPE family protein PPE41"/>
    <property type="match status" value="1"/>
</dbReference>
<dbReference type="PANTHER" id="PTHR46766:SF1">
    <property type="entry name" value="GLUTAMINE-RICH PROTEIN 2"/>
    <property type="match status" value="1"/>
</dbReference>
<sequence precursor="true">MTAPVWMALPPEVHSAQLSSGPGPAGLLAAAASWSSLSATYASAADELSATLAAAQAGAWEGPTAEQYVAAHAPYLAWLTRAGATSAAAAARHETAAAAYTAALAAMPTVPELAANHAVHGALVATNFFGVNTIPIAVNEADYARMWVQAATTMSTYQAVSTAAVASTPQTDPAPVILHADGGDEPDDTGIVDNDGGNPYQLSWWINRFTEIFQTIARDLEEFPENPSEALTQLLNDIGLLIADEFTHAIEAFQAFAPQIAAFTLALPAGAAAGLVGLVGLTAIQPQPAPVAAAAPAPAAPKPMPVAAGPPVSVAATAPAPPVGVGGAPFPYLVGGPTVGSGTGLGARAQRRAPEPDCATAAAVAAASAREQRRARRRRRAAIEDHYRGYEFVDLEPDPPEAAVSSVASDRGAGQLGFAGTASRGAADASGLATLAGDGFGGGPSLPMVPGNWTPD</sequence>
<dbReference type="EMBL" id="CTEC01000001">
    <property type="protein sequence ID" value="CQD09093.1"/>
    <property type="molecule type" value="Genomic_DNA"/>
</dbReference>
<dbReference type="AlphaFoldDB" id="A0A0U1D6I9"/>
<dbReference type="GO" id="GO:0052572">
    <property type="term" value="P:response to host immune response"/>
    <property type="evidence" value="ECO:0007669"/>
    <property type="project" value="TreeGrafter"/>
</dbReference>
<dbReference type="PANTHER" id="PTHR46766">
    <property type="entry name" value="GLUTAMINE-RICH PROTEIN 2"/>
    <property type="match status" value="1"/>
</dbReference>
<dbReference type="InterPro" id="IPR038332">
    <property type="entry name" value="PPE_sf"/>
</dbReference>
<reference evidence="6" key="1">
    <citation type="submission" date="2015-03" db="EMBL/GenBank/DDBJ databases">
        <authorList>
            <person name="Urmite Genomes"/>
        </authorList>
    </citation>
    <scope>NUCLEOTIDE SEQUENCE [LARGE SCALE GENOMIC DNA]</scope>
    <source>
        <strain evidence="6">CSUR P1344</strain>
    </source>
</reference>
<protein>
    <submittedName>
        <fullName evidence="5">PPE family protein</fullName>
    </submittedName>
</protein>
<dbReference type="Gene3D" id="1.20.1260.20">
    <property type="entry name" value="PPE superfamily"/>
    <property type="match status" value="1"/>
</dbReference>
<evidence type="ECO:0000259" key="4">
    <source>
        <dbReference type="Pfam" id="PF18878"/>
    </source>
</evidence>
<feature type="domain" description="PPE" evidence="3">
    <location>
        <begin position="6"/>
        <end position="168"/>
    </location>
</feature>
<dbReference type="RefSeq" id="WP_090420009.1">
    <property type="nucleotide sequence ID" value="NZ_CTEC01000001.1"/>
</dbReference>
<dbReference type="Pfam" id="PF00823">
    <property type="entry name" value="PPE"/>
    <property type="match status" value="1"/>
</dbReference>
<comment type="similarity">
    <text evidence="1">Belongs to the mycobacterial PPE family.</text>
</comment>
<feature type="domain" description="PPE-PPW subfamily C-terminal" evidence="4">
    <location>
        <begin position="407"/>
        <end position="453"/>
    </location>
</feature>
<evidence type="ECO:0000313" key="6">
    <source>
        <dbReference type="Proteomes" id="UP000199601"/>
    </source>
</evidence>
<name>A0A0U1D6I9_9MYCO</name>
<dbReference type="Proteomes" id="UP000199601">
    <property type="component" value="Unassembled WGS sequence"/>
</dbReference>
<accession>A0A0U1D6I9</accession>
<feature type="region of interest" description="Disordered" evidence="2">
    <location>
        <begin position="432"/>
        <end position="456"/>
    </location>
</feature>
<dbReference type="InterPro" id="IPR000030">
    <property type="entry name" value="PPE_dom"/>
</dbReference>
<dbReference type="SUPFAM" id="SSF140459">
    <property type="entry name" value="PE/PPE dimer-like"/>
    <property type="match status" value="1"/>
</dbReference>
<keyword evidence="6" id="KW-1185">Reference proteome</keyword>
<organism evidence="5 6">
    <name type="scientific">Mycobacterium europaeum</name>
    <dbReference type="NCBI Taxonomy" id="761804"/>
    <lineage>
        <taxon>Bacteria</taxon>
        <taxon>Bacillati</taxon>
        <taxon>Actinomycetota</taxon>
        <taxon>Actinomycetes</taxon>
        <taxon>Mycobacteriales</taxon>
        <taxon>Mycobacteriaceae</taxon>
        <taxon>Mycobacterium</taxon>
        <taxon>Mycobacterium simiae complex</taxon>
    </lineage>
</organism>
<dbReference type="Pfam" id="PF18878">
    <property type="entry name" value="PPE-PPW"/>
    <property type="match status" value="1"/>
</dbReference>